<dbReference type="Proteomes" id="UP000580250">
    <property type="component" value="Unassembled WGS sequence"/>
</dbReference>
<dbReference type="AlphaFoldDB" id="A0A6V7VEW8"/>
<gene>
    <name evidence="1" type="ORF">MENT_LOCUS24998</name>
</gene>
<accession>A0A6V7VEW8</accession>
<protein>
    <submittedName>
        <fullName evidence="1">Uncharacterized protein</fullName>
    </submittedName>
</protein>
<dbReference type="EMBL" id="CAJEWN010000217">
    <property type="protein sequence ID" value="CAD2173393.1"/>
    <property type="molecule type" value="Genomic_DNA"/>
</dbReference>
<comment type="caution">
    <text evidence="1">The sequence shown here is derived from an EMBL/GenBank/DDBJ whole genome shotgun (WGS) entry which is preliminary data.</text>
</comment>
<name>A0A6V7VEW8_MELEN</name>
<evidence type="ECO:0000313" key="2">
    <source>
        <dbReference type="Proteomes" id="UP000580250"/>
    </source>
</evidence>
<proteinExistence type="predicted"/>
<sequence>MTVLREKNSPIPQKHFSFKLSYMASRTFFLCLDDWPEHSLPILLHFFAFPCVRGRVLKK</sequence>
<organism evidence="1 2">
    <name type="scientific">Meloidogyne enterolobii</name>
    <name type="common">Root-knot nematode worm</name>
    <name type="synonym">Meloidogyne mayaguensis</name>
    <dbReference type="NCBI Taxonomy" id="390850"/>
    <lineage>
        <taxon>Eukaryota</taxon>
        <taxon>Metazoa</taxon>
        <taxon>Ecdysozoa</taxon>
        <taxon>Nematoda</taxon>
        <taxon>Chromadorea</taxon>
        <taxon>Rhabditida</taxon>
        <taxon>Tylenchina</taxon>
        <taxon>Tylenchomorpha</taxon>
        <taxon>Tylenchoidea</taxon>
        <taxon>Meloidogynidae</taxon>
        <taxon>Meloidogyninae</taxon>
        <taxon>Meloidogyne</taxon>
    </lineage>
</organism>
<reference evidence="1 2" key="1">
    <citation type="submission" date="2020-08" db="EMBL/GenBank/DDBJ databases">
        <authorList>
            <person name="Koutsovoulos G."/>
            <person name="Danchin GJ E."/>
        </authorList>
    </citation>
    <scope>NUCLEOTIDE SEQUENCE [LARGE SCALE GENOMIC DNA]</scope>
</reference>
<evidence type="ECO:0000313" key="1">
    <source>
        <dbReference type="EMBL" id="CAD2173393.1"/>
    </source>
</evidence>